<evidence type="ECO:0000259" key="3">
    <source>
        <dbReference type="PROSITE" id="PS50174"/>
    </source>
</evidence>
<dbReference type="Pfam" id="PF01585">
    <property type="entry name" value="G-patch"/>
    <property type="match status" value="1"/>
</dbReference>
<keyword evidence="5" id="KW-1185">Reference proteome</keyword>
<feature type="domain" description="G-patch" evidence="3">
    <location>
        <begin position="45"/>
        <end position="82"/>
    </location>
</feature>
<dbReference type="EMBL" id="KI545893">
    <property type="protein sequence ID" value="EST04919.1"/>
    <property type="molecule type" value="Genomic_DNA"/>
</dbReference>
<feature type="compositionally biased region" description="Basic and acidic residues" evidence="2">
    <location>
        <begin position="116"/>
        <end position="126"/>
    </location>
</feature>
<sequence>MSTAGLPTTFAPTPSPAFQPRPSKPAPPPSTSIKFGTKFDPSAYLASMGWTGGGLGKSGQGIVAPIEVQLRPERAGIAYGGLKEKTQQAKDEARRRGEVESSDEERTSKPKKKERKEKPAWTEREKKPRKPKVEHRTYEQIIEEIGGLPGTQSGLGKIYDARGGEMREVSDLATALGSKGLPSARAEHLPELQHNLRLICETNAQTLTALAREGVQIQDRKRWLKREAEVAARKRAVEEKKLVRIRGVLAVVKRLEEVSLRVTSALAESEGGEEALADFTPLIKQLATEYEDEITDLALDEAVVGAVAPLLRTLWSDWKPLKQPSFTTSYLRAWEPLLPTQSSTTTSPPTMTPHETLLWTLWLPRIRSALNEWKPHHPSSAVTLLETWQPLLPRFIWDNLIDQLLLPSLRHSISDWDARTSRWGLEHVLFPWLPLVGVERMGDVFVEAKTRLRAGLKVCSIRQGPSRGLGQWRKFYGSGGSDEWDALLLSTVVPRLASHLKAKLSIAANEKEQDLSALEEVLQWKKVVGRTVMARVVAVDFFPKWLAVLCESLKQPPRELEGVARWYEFWRRWWAEEASLLSSVPDNPTDVGNVGFCAGLNLINRALDLSPSSRSALQPPSFVLPSTRPASTTAATTASTAEPAEAERATFRSILSDHLAQHDLFLFKTSQVHPTGPTTTAAVWRVSKSASAKTASVLIYLDDDVVFQQRKEGWVPVSLDQLVQSLV</sequence>
<dbReference type="PROSITE" id="PS50174">
    <property type="entry name" value="G_PATCH"/>
    <property type="match status" value="1"/>
</dbReference>
<gene>
    <name evidence="4" type="ORF">PSEUBRA_SCAF7g04473</name>
</gene>
<evidence type="ECO:0000256" key="2">
    <source>
        <dbReference type="SAM" id="MobiDB-lite"/>
    </source>
</evidence>
<dbReference type="GO" id="GO:0071008">
    <property type="term" value="C:U2-type post-mRNA release spliceosomal complex"/>
    <property type="evidence" value="ECO:0007669"/>
    <property type="project" value="TreeGrafter"/>
</dbReference>
<feature type="region of interest" description="Disordered" evidence="2">
    <location>
        <begin position="1"/>
        <end position="37"/>
    </location>
</feature>
<evidence type="ECO:0000313" key="5">
    <source>
        <dbReference type="Proteomes" id="UP000019377"/>
    </source>
</evidence>
<dbReference type="PANTHER" id="PTHR23329:SF1">
    <property type="entry name" value="TUFTELIN-INTERACTING PROTEIN 11"/>
    <property type="match status" value="1"/>
</dbReference>
<dbReference type="InterPro" id="IPR022783">
    <property type="entry name" value="GCFC_dom"/>
</dbReference>
<feature type="region of interest" description="Disordered" evidence="2">
    <location>
        <begin position="77"/>
        <end position="136"/>
    </location>
</feature>
<dbReference type="InterPro" id="IPR045211">
    <property type="entry name" value="TFP11/STIP/Ntr1"/>
</dbReference>
<feature type="compositionally biased region" description="Basic and acidic residues" evidence="2">
    <location>
        <begin position="82"/>
        <end position="108"/>
    </location>
</feature>
<evidence type="ECO:0000256" key="1">
    <source>
        <dbReference type="ARBA" id="ARBA00010900"/>
    </source>
</evidence>
<dbReference type="AlphaFoldDB" id="V5ESL4"/>
<dbReference type="OMA" id="CEQDIIQ"/>
<protein>
    <recommendedName>
        <fullName evidence="3">G-patch domain-containing protein</fullName>
    </recommendedName>
</protein>
<dbReference type="HOGENOM" id="CLU_007977_2_1_1"/>
<feature type="compositionally biased region" description="Low complexity" evidence="2">
    <location>
        <begin position="625"/>
        <end position="642"/>
    </location>
</feature>
<dbReference type="GO" id="GO:0003676">
    <property type="term" value="F:nucleic acid binding"/>
    <property type="evidence" value="ECO:0007669"/>
    <property type="project" value="InterPro"/>
</dbReference>
<dbReference type="Proteomes" id="UP000019377">
    <property type="component" value="Unassembled WGS sequence"/>
</dbReference>
<dbReference type="STRING" id="1365824.V5ESL4"/>
<name>V5ESL4_KALBG</name>
<dbReference type="SMART" id="SM00443">
    <property type="entry name" value="G_patch"/>
    <property type="match status" value="1"/>
</dbReference>
<dbReference type="Pfam" id="PF07842">
    <property type="entry name" value="GCFC"/>
    <property type="match status" value="1"/>
</dbReference>
<dbReference type="OrthoDB" id="4822at2759"/>
<dbReference type="PANTHER" id="PTHR23329">
    <property type="entry name" value="TUFTELIN-INTERACTING PROTEIN 11-RELATED"/>
    <property type="match status" value="1"/>
</dbReference>
<dbReference type="GO" id="GO:0000390">
    <property type="term" value="P:spliceosomal complex disassembly"/>
    <property type="evidence" value="ECO:0007669"/>
    <property type="project" value="InterPro"/>
</dbReference>
<dbReference type="eggNOG" id="KOG2184">
    <property type="taxonomic scope" value="Eukaryota"/>
</dbReference>
<dbReference type="InterPro" id="IPR000467">
    <property type="entry name" value="G_patch_dom"/>
</dbReference>
<feature type="compositionally biased region" description="Pro residues" evidence="2">
    <location>
        <begin position="13"/>
        <end position="30"/>
    </location>
</feature>
<proteinExistence type="inferred from homology"/>
<organism evidence="4 5">
    <name type="scientific">Kalmanozyma brasiliensis (strain GHG001)</name>
    <name type="common">Yeast</name>
    <name type="synonym">Pseudozyma brasiliensis</name>
    <dbReference type="NCBI Taxonomy" id="1365824"/>
    <lineage>
        <taxon>Eukaryota</taxon>
        <taxon>Fungi</taxon>
        <taxon>Dikarya</taxon>
        <taxon>Basidiomycota</taxon>
        <taxon>Ustilaginomycotina</taxon>
        <taxon>Ustilaginomycetes</taxon>
        <taxon>Ustilaginales</taxon>
        <taxon>Ustilaginaceae</taxon>
        <taxon>Kalmanozyma</taxon>
    </lineage>
</organism>
<accession>V5ESL4</accession>
<dbReference type="GeneID" id="27421854"/>
<reference evidence="5" key="1">
    <citation type="journal article" date="2013" name="Genome Announc.">
        <title>Draft genome sequence of Pseudozyma brasiliensis sp. nov. strain GHG001, a high producer of endo-1,4-xylanase isolated from an insect pest of sugarcane.</title>
        <authorList>
            <person name="Oliveira J.V.D.C."/>
            <person name="dos Santos R.A.C."/>
            <person name="Borges T.A."/>
            <person name="Riano-Pachon D.M."/>
            <person name="Goldman G.H."/>
        </authorList>
    </citation>
    <scope>NUCLEOTIDE SEQUENCE [LARGE SCALE GENOMIC DNA]</scope>
    <source>
        <strain evidence="5">GHG001</strain>
    </source>
</reference>
<evidence type="ECO:0000313" key="4">
    <source>
        <dbReference type="EMBL" id="EST04919.1"/>
    </source>
</evidence>
<comment type="similarity">
    <text evidence="1">Belongs to the TFP11/STIP family.</text>
</comment>
<feature type="region of interest" description="Disordered" evidence="2">
    <location>
        <begin position="618"/>
        <end position="642"/>
    </location>
</feature>